<protein>
    <recommendedName>
        <fullName evidence="2">DNA polymerase III subunit delta'</fullName>
        <ecNumber evidence="1">2.7.7.7</ecNumber>
    </recommendedName>
</protein>
<organism evidence="9 10">
    <name type="scientific">Maccoyibacter intestinihominis</name>
    <dbReference type="NCBI Taxonomy" id="3133499"/>
    <lineage>
        <taxon>Bacteria</taxon>
        <taxon>Bacillati</taxon>
        <taxon>Bacillota</taxon>
        <taxon>Clostridia</taxon>
        <taxon>Lachnospirales</taxon>
        <taxon>Lachnospiraceae</taxon>
        <taxon>Maccoyibacter</taxon>
    </lineage>
</organism>
<dbReference type="PANTHER" id="PTHR11669">
    <property type="entry name" value="REPLICATION FACTOR C / DNA POLYMERASE III GAMMA-TAU SUBUNIT"/>
    <property type="match status" value="1"/>
</dbReference>
<gene>
    <name evidence="9" type="ORF">WMO43_09885</name>
</gene>
<evidence type="ECO:0000256" key="4">
    <source>
        <dbReference type="ARBA" id="ARBA00022695"/>
    </source>
</evidence>
<dbReference type="Gene3D" id="3.40.50.300">
    <property type="entry name" value="P-loop containing nucleotide triphosphate hydrolases"/>
    <property type="match status" value="1"/>
</dbReference>
<sequence length="329" mass="37386">MAGFAEIIGHEQIIEHLQNAILSQKVSHAYILNGPDDSGKKMIAEAFAMALQCEKHGTEGCMECHSCKQAISKNQPDIIYVTHEKPNTISVDDIRRQVKDDVDIKPYASPYKIYIIDEAEKMNVQAQNALLKTIEEPPAYVVILLLTTNADSFLPTINSRCITLDLKAVPNEKIKSYLMEHCQIPDYQAEVCTAFAQGNVGKAIKLASSESFNEIKNSALQLIRRLKEIDLYEMMEAVKQISEYKLEINDYFDIMMIWYRDVLLYKATADVNHLVFRDEIYDIKKSASKSSYEGIEQILEALEKAKVRLNANVNFDLVIELLLLTIKEN</sequence>
<keyword evidence="5" id="KW-0235">DNA replication</keyword>
<keyword evidence="6" id="KW-0239">DNA-directed DNA polymerase</keyword>
<feature type="domain" description="DNA polymerase III delta subunit C-terminal" evidence="8">
    <location>
        <begin position="224"/>
        <end position="326"/>
    </location>
</feature>
<dbReference type="InterPro" id="IPR008921">
    <property type="entry name" value="DNA_pol3_clamp-load_cplx_C"/>
</dbReference>
<evidence type="ECO:0000256" key="2">
    <source>
        <dbReference type="ARBA" id="ARBA00014363"/>
    </source>
</evidence>
<keyword evidence="4" id="KW-0548">Nucleotidyltransferase</keyword>
<dbReference type="PANTHER" id="PTHR11669:SF8">
    <property type="entry name" value="DNA POLYMERASE III SUBUNIT DELTA"/>
    <property type="match status" value="1"/>
</dbReference>
<dbReference type="SUPFAM" id="SSF48019">
    <property type="entry name" value="post-AAA+ oligomerization domain-like"/>
    <property type="match status" value="1"/>
</dbReference>
<dbReference type="EC" id="2.7.7.7" evidence="1"/>
<keyword evidence="10" id="KW-1185">Reference proteome</keyword>
<accession>A0ABV1HEP6</accession>
<dbReference type="InterPro" id="IPR027417">
    <property type="entry name" value="P-loop_NTPase"/>
</dbReference>
<evidence type="ECO:0000256" key="3">
    <source>
        <dbReference type="ARBA" id="ARBA00022679"/>
    </source>
</evidence>
<comment type="catalytic activity">
    <reaction evidence="7">
        <text>DNA(n) + a 2'-deoxyribonucleoside 5'-triphosphate = DNA(n+1) + diphosphate</text>
        <dbReference type="Rhea" id="RHEA:22508"/>
        <dbReference type="Rhea" id="RHEA-COMP:17339"/>
        <dbReference type="Rhea" id="RHEA-COMP:17340"/>
        <dbReference type="ChEBI" id="CHEBI:33019"/>
        <dbReference type="ChEBI" id="CHEBI:61560"/>
        <dbReference type="ChEBI" id="CHEBI:173112"/>
        <dbReference type="EC" id="2.7.7.7"/>
    </reaction>
</comment>
<evidence type="ECO:0000256" key="6">
    <source>
        <dbReference type="ARBA" id="ARBA00022932"/>
    </source>
</evidence>
<evidence type="ECO:0000256" key="7">
    <source>
        <dbReference type="ARBA" id="ARBA00049244"/>
    </source>
</evidence>
<evidence type="ECO:0000313" key="10">
    <source>
        <dbReference type="Proteomes" id="UP001454489"/>
    </source>
</evidence>
<dbReference type="Pfam" id="PF13177">
    <property type="entry name" value="DNA_pol3_delta2"/>
    <property type="match status" value="1"/>
</dbReference>
<keyword evidence="3" id="KW-0808">Transferase</keyword>
<evidence type="ECO:0000259" key="8">
    <source>
        <dbReference type="Pfam" id="PF09115"/>
    </source>
</evidence>
<evidence type="ECO:0000256" key="5">
    <source>
        <dbReference type="ARBA" id="ARBA00022705"/>
    </source>
</evidence>
<evidence type="ECO:0000256" key="1">
    <source>
        <dbReference type="ARBA" id="ARBA00012417"/>
    </source>
</evidence>
<dbReference type="InterPro" id="IPR015199">
    <property type="entry name" value="DNA_pol_III_delta_C"/>
</dbReference>
<proteinExistence type="predicted"/>
<dbReference type="EMBL" id="JBBMEX010000009">
    <property type="protein sequence ID" value="MEQ2558177.1"/>
    <property type="molecule type" value="Genomic_DNA"/>
</dbReference>
<name>A0ABV1HEP6_9FIRM</name>
<evidence type="ECO:0000313" key="9">
    <source>
        <dbReference type="EMBL" id="MEQ2558177.1"/>
    </source>
</evidence>
<dbReference type="InterPro" id="IPR050238">
    <property type="entry name" value="DNA_Rep/Repair_Clamp_Loader"/>
</dbReference>
<dbReference type="Pfam" id="PF09115">
    <property type="entry name" value="DNApol3-delta_C"/>
    <property type="match status" value="1"/>
</dbReference>
<dbReference type="RefSeq" id="WP_353531052.1">
    <property type="nucleotide sequence ID" value="NZ_JBBMEX010000009.1"/>
</dbReference>
<reference evidence="9 10" key="1">
    <citation type="submission" date="2024-03" db="EMBL/GenBank/DDBJ databases">
        <title>Human intestinal bacterial collection.</title>
        <authorList>
            <person name="Pauvert C."/>
            <person name="Hitch T.C.A."/>
            <person name="Clavel T."/>
        </authorList>
    </citation>
    <scope>NUCLEOTIDE SEQUENCE [LARGE SCALE GENOMIC DNA]</scope>
    <source>
        <strain evidence="9 10">CLA-AA-H185</strain>
    </source>
</reference>
<dbReference type="Proteomes" id="UP001454489">
    <property type="component" value="Unassembled WGS sequence"/>
</dbReference>
<comment type="caution">
    <text evidence="9">The sequence shown here is derived from an EMBL/GenBank/DDBJ whole genome shotgun (WGS) entry which is preliminary data.</text>
</comment>
<dbReference type="SUPFAM" id="SSF52540">
    <property type="entry name" value="P-loop containing nucleoside triphosphate hydrolases"/>
    <property type="match status" value="1"/>
</dbReference>